<proteinExistence type="predicted"/>
<evidence type="ECO:0000313" key="2">
    <source>
        <dbReference type="Proteomes" id="UP000050297"/>
    </source>
</evidence>
<reference evidence="1 2" key="1">
    <citation type="submission" date="2015-09" db="EMBL/GenBank/DDBJ databases">
        <title>Genome announcement of multiple Pseudomonas syringae strains.</title>
        <authorList>
            <person name="Thakur S."/>
            <person name="Wang P.W."/>
            <person name="Gong Y."/>
            <person name="Weir B.S."/>
            <person name="Guttman D.S."/>
        </authorList>
    </citation>
    <scope>NUCLEOTIDE SEQUENCE [LARGE SCALE GENOMIC DNA]</scope>
    <source>
        <strain evidence="1 2">ICMP2802</strain>
    </source>
</reference>
<dbReference type="AlphaFoldDB" id="A0A0L8IWF9"/>
<dbReference type="PATRIC" id="fig|199198.4.peg.182"/>
<gene>
    <name evidence="1" type="ORF">ALO91_01931</name>
</gene>
<evidence type="ECO:0000313" key="1">
    <source>
        <dbReference type="EMBL" id="KPW16978.1"/>
    </source>
</evidence>
<comment type="caution">
    <text evidence="1">The sequence shown here is derived from an EMBL/GenBank/DDBJ whole genome shotgun (WGS) entry which is preliminary data.</text>
</comment>
<dbReference type="Proteomes" id="UP000050297">
    <property type="component" value="Unassembled WGS sequence"/>
</dbReference>
<sequence length="56" mass="5909">MKAITRKCMVVAGALAVLAVYGAGAYRNELARQAPYVSSCTFGHCVPTDATFSALR</sequence>
<accession>A0A0L8IWF9</accession>
<organism evidence="1 2">
    <name type="scientific">Pseudomonas syringae pv. aceris</name>
    <dbReference type="NCBI Taxonomy" id="199198"/>
    <lineage>
        <taxon>Bacteria</taxon>
        <taxon>Pseudomonadati</taxon>
        <taxon>Pseudomonadota</taxon>
        <taxon>Gammaproteobacteria</taxon>
        <taxon>Pseudomonadales</taxon>
        <taxon>Pseudomonadaceae</taxon>
        <taxon>Pseudomonas</taxon>
        <taxon>Pseudomonas syringae</taxon>
    </lineage>
</organism>
<name>A0A0L8IWF9_PSESX</name>
<dbReference type="RefSeq" id="WP_162885101.1">
    <property type="nucleotide sequence ID" value="NZ_LGAR01000037.1"/>
</dbReference>
<dbReference type="EMBL" id="LJPM01000373">
    <property type="protein sequence ID" value="KPW16978.1"/>
    <property type="molecule type" value="Genomic_DNA"/>
</dbReference>
<protein>
    <submittedName>
        <fullName evidence="1">Uncharacterized protein</fullName>
    </submittedName>
</protein>